<protein>
    <recommendedName>
        <fullName evidence="3">DUF3944 domain-containing protein</fullName>
    </recommendedName>
</protein>
<dbReference type="KEGG" id="cars:E1B03_19460"/>
<name>A0A4P6WRK5_9ENTR</name>
<proteinExistence type="predicted"/>
<reference evidence="1 2" key="1">
    <citation type="submission" date="2019-03" db="EMBL/GenBank/DDBJ databases">
        <title>Complete genome sequence of an arsenate-respiring bacteria, Citrobacter sp. LY-1.</title>
        <authorList>
            <person name="Wang H."/>
            <person name="Liu Y."/>
            <person name="Li Q."/>
            <person name="Huang J."/>
        </authorList>
    </citation>
    <scope>NUCLEOTIDE SEQUENCE [LARGE SCALE GENOMIC DNA]</scope>
    <source>
        <strain evidence="1 2">LY-1</strain>
    </source>
</reference>
<dbReference type="Proteomes" id="UP000293850">
    <property type="component" value="Chromosome"/>
</dbReference>
<dbReference type="EMBL" id="CP037864">
    <property type="protein sequence ID" value="QBM24492.1"/>
    <property type="molecule type" value="Genomic_DNA"/>
</dbReference>
<dbReference type="AlphaFoldDB" id="A0A4P6WRK5"/>
<gene>
    <name evidence="1" type="ORF">E1B03_19460</name>
</gene>
<evidence type="ECO:0000313" key="2">
    <source>
        <dbReference type="Proteomes" id="UP000293850"/>
    </source>
</evidence>
<keyword evidence="2" id="KW-1185">Reference proteome</keyword>
<evidence type="ECO:0000313" key="1">
    <source>
        <dbReference type="EMBL" id="QBM24492.1"/>
    </source>
</evidence>
<evidence type="ECO:0008006" key="3">
    <source>
        <dbReference type="Google" id="ProtNLM"/>
    </source>
</evidence>
<accession>A0A4P6WRK5</accession>
<dbReference type="RefSeq" id="WP_103771591.1">
    <property type="nucleotide sequence ID" value="NZ_CP037864.1"/>
</dbReference>
<organism evidence="1 2">
    <name type="scientific">Citrobacter arsenatis</name>
    <dbReference type="NCBI Taxonomy" id="2546350"/>
    <lineage>
        <taxon>Bacteria</taxon>
        <taxon>Pseudomonadati</taxon>
        <taxon>Pseudomonadota</taxon>
        <taxon>Gammaproteobacteria</taxon>
        <taxon>Enterobacterales</taxon>
        <taxon>Enterobacteriaceae</taxon>
        <taxon>Citrobacter</taxon>
    </lineage>
</organism>
<sequence>MEQPVKCDPYILSLLKNTSLNHIDYLVDVLTDNGKGRVALSSSVKDLLLEEKAERDYSERGLRHLLHELQEYGGHSLVNIFRSEPLPYSELLTDVHKKLNGKDSKKKNNATKEREIVLSLFGDDWQSLADHERWERCTETKVVSGFFKMQDNLRINDKGAVIGLSAAASVAAFAALRLHPVTAIVSTIGLANQTLGEAYRVTIPFIAHVSMLNMLYSPKIAQ</sequence>